<dbReference type="VEuPathDB" id="FungiDB:ATEG_00067"/>
<feature type="transmembrane region" description="Helical" evidence="2">
    <location>
        <begin position="540"/>
        <end position="567"/>
    </location>
</feature>
<feature type="chain" id="PRO_5004170751" description="Peptidase M12B domain-containing protein" evidence="3">
    <location>
        <begin position="23"/>
        <end position="585"/>
    </location>
</feature>
<dbReference type="InterPro" id="IPR036436">
    <property type="entry name" value="Disintegrin_dom_sf"/>
</dbReference>
<dbReference type="SUPFAM" id="SSF55486">
    <property type="entry name" value="Metalloproteases ('zincins'), catalytic domain"/>
    <property type="match status" value="1"/>
</dbReference>
<dbReference type="Gene3D" id="3.40.390.10">
    <property type="entry name" value="Collagenase (Catalytic Domain)"/>
    <property type="match status" value="1"/>
</dbReference>
<keyword evidence="2" id="KW-0472">Membrane</keyword>
<feature type="binding site" evidence="1">
    <location>
        <position position="391"/>
    </location>
    <ligand>
        <name>Zn(2+)</name>
        <dbReference type="ChEBI" id="CHEBI:29105"/>
        <note>catalytic</note>
    </ligand>
</feature>
<evidence type="ECO:0000313" key="6">
    <source>
        <dbReference type="Proteomes" id="UP000007963"/>
    </source>
</evidence>
<keyword evidence="2" id="KW-0812">Transmembrane</keyword>
<sequence length="585" mass="63126">MRVLDVLIKSATLLSLASPVCGKSPIALWKISRSQITLDRHIARSDKSPFRLQNAIINTPSRPDGALSHFNITASIDGKHQNLTFVLESSRAGAESTHVQYLDIDGNTKHVEKSSYNTTKGSVWIQSAGRPAKNVGWARIVLIRDGRPPLFEGTFTIRSKQYEIKIQKSHKDTTNGGSDEIVVHHVPSTDVMGSSSTDQVLLQTGCMTTPEISLDRRNLQSREESYVDHIGSAAGCPQSRQIAYIGVATDCSYSAAFDSLDDVHRNIVNLVNTASVVFENSFNISLGLRNLTISDGQCPNRTSERTAWNSPCSSGDMNWRLNRFSAWRGSIQDTNAYWTLMTDCHNSRAEVGVSWVGDLCNPGSGNFYSSQSGVGANVVGRTSAQWQVFTHEAAHMFGAVHDCDSDTCEQSSNNTCCPFSASTCDANAQYIMNPSSSKAMSRFSPCTIGNVCSRLGSGNVNTHCLVPDSPGINTTGVNGGQCGNGILEPGEACDCGHGVCDEVKARCCDMMTCQWRGGNECERFNPGSGDNNGSWAQRHLGLVIGLSVGLGGGLILLALVSVGIYSWRRRRVGKRLSSLSSAGSF</sequence>
<feature type="domain" description="Peptidase M12B" evidence="4">
    <location>
        <begin position="240"/>
        <end position="467"/>
    </location>
</feature>
<reference evidence="6" key="1">
    <citation type="submission" date="2005-09" db="EMBL/GenBank/DDBJ databases">
        <title>Annotation of the Aspergillus terreus NIH2624 genome.</title>
        <authorList>
            <person name="Birren B.W."/>
            <person name="Lander E.S."/>
            <person name="Galagan J.E."/>
            <person name="Nusbaum C."/>
            <person name="Devon K."/>
            <person name="Henn M."/>
            <person name="Ma L.-J."/>
            <person name="Jaffe D.B."/>
            <person name="Butler J."/>
            <person name="Alvarez P."/>
            <person name="Gnerre S."/>
            <person name="Grabherr M."/>
            <person name="Kleber M."/>
            <person name="Mauceli E.W."/>
            <person name="Brockman W."/>
            <person name="Rounsley S."/>
            <person name="Young S.K."/>
            <person name="LaButti K."/>
            <person name="Pushparaj V."/>
            <person name="DeCaprio D."/>
            <person name="Crawford M."/>
            <person name="Koehrsen M."/>
            <person name="Engels R."/>
            <person name="Montgomery P."/>
            <person name="Pearson M."/>
            <person name="Howarth C."/>
            <person name="Larson L."/>
            <person name="Luoma S."/>
            <person name="White J."/>
            <person name="Alvarado L."/>
            <person name="Kodira C.D."/>
            <person name="Zeng Q."/>
            <person name="Oleary S."/>
            <person name="Yandava C."/>
            <person name="Denning D.W."/>
            <person name="Nierman W.C."/>
            <person name="Milne T."/>
            <person name="Madden K."/>
        </authorList>
    </citation>
    <scope>NUCLEOTIDE SEQUENCE [LARGE SCALE GENOMIC DNA]</scope>
    <source>
        <strain evidence="6">NIH 2624 / FGSC A1156</strain>
    </source>
</reference>
<dbReference type="GO" id="GO:0046872">
    <property type="term" value="F:metal ion binding"/>
    <property type="evidence" value="ECO:0007669"/>
    <property type="project" value="UniProtKB-KW"/>
</dbReference>
<proteinExistence type="predicted"/>
<dbReference type="OrthoDB" id="5951731at2759"/>
<feature type="binding site" evidence="1">
    <location>
        <position position="401"/>
    </location>
    <ligand>
        <name>Zn(2+)</name>
        <dbReference type="ChEBI" id="CHEBI:29105"/>
        <note>catalytic</note>
    </ligand>
</feature>
<keyword evidence="2" id="KW-1133">Transmembrane helix</keyword>
<evidence type="ECO:0000256" key="2">
    <source>
        <dbReference type="SAM" id="Phobius"/>
    </source>
</evidence>
<gene>
    <name evidence="5" type="ORF">ATEG_00067</name>
</gene>
<dbReference type="EMBL" id="CH476594">
    <property type="protein sequence ID" value="EAU38713.1"/>
    <property type="molecule type" value="Genomic_DNA"/>
</dbReference>
<feature type="binding site" evidence="1">
    <location>
        <position position="395"/>
    </location>
    <ligand>
        <name>Zn(2+)</name>
        <dbReference type="ChEBI" id="CHEBI:29105"/>
        <note>catalytic</note>
    </ligand>
</feature>
<evidence type="ECO:0000256" key="3">
    <source>
        <dbReference type="SAM" id="SignalP"/>
    </source>
</evidence>
<dbReference type="eggNOG" id="KOG3607">
    <property type="taxonomic scope" value="Eukaryota"/>
</dbReference>
<dbReference type="STRING" id="341663.Q0D1W7"/>
<keyword evidence="3" id="KW-0732">Signal</keyword>
<evidence type="ECO:0000256" key="1">
    <source>
        <dbReference type="PROSITE-ProRule" id="PRU00276"/>
    </source>
</evidence>
<dbReference type="RefSeq" id="XP_001210153.1">
    <property type="nucleotide sequence ID" value="XM_001210153.1"/>
</dbReference>
<dbReference type="InterPro" id="IPR034028">
    <property type="entry name" value="ZnMc_ADAM_fungal"/>
</dbReference>
<accession>Q0D1W7</accession>
<dbReference type="HOGENOM" id="CLU_012383_0_0_1"/>
<dbReference type="Proteomes" id="UP000007963">
    <property type="component" value="Unassembled WGS sequence"/>
</dbReference>
<dbReference type="Gene3D" id="4.10.70.10">
    <property type="entry name" value="Disintegrin domain"/>
    <property type="match status" value="1"/>
</dbReference>
<dbReference type="AlphaFoldDB" id="Q0D1W7"/>
<keyword evidence="1" id="KW-0479">Metal-binding</keyword>
<comment type="caution">
    <text evidence="1">Lacks conserved residue(s) required for the propagation of feature annotation.</text>
</comment>
<dbReference type="CDD" id="cd04271">
    <property type="entry name" value="ZnMc_ADAM_fungal"/>
    <property type="match status" value="1"/>
</dbReference>
<dbReference type="InterPro" id="IPR001590">
    <property type="entry name" value="Peptidase_M12B"/>
</dbReference>
<feature type="signal peptide" evidence="3">
    <location>
        <begin position="1"/>
        <end position="22"/>
    </location>
</feature>
<name>Q0D1W7_ASPTN</name>
<protein>
    <recommendedName>
        <fullName evidence="4">Peptidase M12B domain-containing protein</fullName>
    </recommendedName>
</protein>
<dbReference type="Pfam" id="PF13688">
    <property type="entry name" value="Reprolysin_5"/>
    <property type="match status" value="1"/>
</dbReference>
<organism evidence="5 6">
    <name type="scientific">Aspergillus terreus (strain NIH 2624 / FGSC A1156)</name>
    <dbReference type="NCBI Taxonomy" id="341663"/>
    <lineage>
        <taxon>Eukaryota</taxon>
        <taxon>Fungi</taxon>
        <taxon>Dikarya</taxon>
        <taxon>Ascomycota</taxon>
        <taxon>Pezizomycotina</taxon>
        <taxon>Eurotiomycetes</taxon>
        <taxon>Eurotiomycetidae</taxon>
        <taxon>Eurotiales</taxon>
        <taxon>Aspergillaceae</taxon>
        <taxon>Aspergillus</taxon>
        <taxon>Aspergillus subgen. Circumdati</taxon>
    </lineage>
</organism>
<dbReference type="GeneID" id="4354823"/>
<feature type="active site" evidence="1">
    <location>
        <position position="392"/>
    </location>
</feature>
<dbReference type="GO" id="GO:0006508">
    <property type="term" value="P:proteolysis"/>
    <property type="evidence" value="ECO:0007669"/>
    <property type="project" value="InterPro"/>
</dbReference>
<evidence type="ECO:0000259" key="4">
    <source>
        <dbReference type="PROSITE" id="PS50215"/>
    </source>
</evidence>
<dbReference type="PROSITE" id="PS50215">
    <property type="entry name" value="ADAM_MEPRO"/>
    <property type="match status" value="1"/>
</dbReference>
<keyword evidence="1" id="KW-0862">Zinc</keyword>
<dbReference type="GO" id="GO:0004222">
    <property type="term" value="F:metalloendopeptidase activity"/>
    <property type="evidence" value="ECO:0007669"/>
    <property type="project" value="InterPro"/>
</dbReference>
<dbReference type="InterPro" id="IPR024079">
    <property type="entry name" value="MetalloPept_cat_dom_sf"/>
</dbReference>
<dbReference type="PANTHER" id="PTHR11905">
    <property type="entry name" value="ADAM A DISINTEGRIN AND METALLOPROTEASE DOMAIN"/>
    <property type="match status" value="1"/>
</dbReference>
<evidence type="ECO:0000313" key="5">
    <source>
        <dbReference type="EMBL" id="EAU38713.1"/>
    </source>
</evidence>
<dbReference type="PANTHER" id="PTHR11905:SF222">
    <property type="entry name" value="ADAM FAMILY OF METALLOPROTEASE ADM-A (AFU_ORTHOLOGUE AFUA_6G14420)"/>
    <property type="match status" value="1"/>
</dbReference>